<dbReference type="RefSeq" id="WP_232175157.1">
    <property type="nucleotide sequence ID" value="NZ_JAJPWV010000001.1"/>
</dbReference>
<dbReference type="InterPro" id="IPR005651">
    <property type="entry name" value="Trm112-like"/>
</dbReference>
<sequence length="85" mass="9733">MKLNTIAKLCCPFDKHDLQLKVVAQDVEQNIIEGILSCKTCKRNYPIVYGVPIMAPDEYRQSALEQPILDRWVKDYQVDPAKLLG</sequence>
<evidence type="ECO:0000313" key="2">
    <source>
        <dbReference type="Proteomes" id="UP001199919"/>
    </source>
</evidence>
<keyword evidence="2" id="KW-1185">Reference proteome</keyword>
<dbReference type="SUPFAM" id="SSF158997">
    <property type="entry name" value="Trm112p-like"/>
    <property type="match status" value="1"/>
</dbReference>
<proteinExistence type="predicted"/>
<gene>
    <name evidence="1" type="ORF">LT679_01630</name>
</gene>
<dbReference type="EMBL" id="JAJPWV010000001">
    <property type="protein sequence ID" value="MCD8739288.1"/>
    <property type="molecule type" value="Genomic_DNA"/>
</dbReference>
<evidence type="ECO:0008006" key="3">
    <source>
        <dbReference type="Google" id="ProtNLM"/>
    </source>
</evidence>
<evidence type="ECO:0000313" key="1">
    <source>
        <dbReference type="EMBL" id="MCD8739288.1"/>
    </source>
</evidence>
<accession>A0ABS8TWM4</accession>
<comment type="caution">
    <text evidence="1">The sequence shown here is derived from an EMBL/GenBank/DDBJ whole genome shotgun (WGS) entry which is preliminary data.</text>
</comment>
<name>A0ABS8TWM4_9SPHI</name>
<dbReference type="Proteomes" id="UP001199919">
    <property type="component" value="Unassembled WGS sequence"/>
</dbReference>
<dbReference type="Pfam" id="PF03966">
    <property type="entry name" value="Trm112p"/>
    <property type="match status" value="1"/>
</dbReference>
<protein>
    <recommendedName>
        <fullName evidence="3">Trm112 family protein</fullName>
    </recommendedName>
</protein>
<dbReference type="Gene3D" id="2.20.25.10">
    <property type="match status" value="1"/>
</dbReference>
<organism evidence="1 2">
    <name type="scientific">Mucilaginibacter roseus</name>
    <dbReference type="NCBI Taxonomy" id="1528868"/>
    <lineage>
        <taxon>Bacteria</taxon>
        <taxon>Pseudomonadati</taxon>
        <taxon>Bacteroidota</taxon>
        <taxon>Sphingobacteriia</taxon>
        <taxon>Sphingobacteriales</taxon>
        <taxon>Sphingobacteriaceae</taxon>
        <taxon>Mucilaginibacter</taxon>
    </lineage>
</organism>
<reference evidence="1 2" key="1">
    <citation type="submission" date="2021-12" db="EMBL/GenBank/DDBJ databases">
        <title>Mucilaginibacter roseus genome.</title>
        <authorList>
            <person name="Ferreira J.R."/>
            <person name="Newman J.D."/>
        </authorList>
    </citation>
    <scope>NUCLEOTIDE SEQUENCE [LARGE SCALE GENOMIC DNA]</scope>
    <source>
        <strain evidence="1 2">LMG 28454</strain>
    </source>
</reference>